<sequence>MFAVSGTTYDESHGIISSPNRNNAETKSKTTSCYEYFRPIAILLLVIGNLPLKNLQSKRSEMLAFSFCSFPVAYTMFLLIFSIIITVSLMDWVSIYLTLSTRLDLKNEYILYVVFRSLFSCIFTMLHCRKLIKLVKVLDRFDHYVMETFKENSMDSRNYLKSTVLPLVLYIISAVVVNTELIHFFIASTGIVVTGTGKYVLIITCTVVGIWQVTPMFLYQYFVAVMYFNFKRLNAIFFKLVPVEKWYLESVSVDEFVTDMKDVVKDIRQLHLVMADSVKLFNRTYGHYVAFEYFYIRIAVGINLFVLFFAPSDVSIMLFGAIISAFVTLFLSHGVAIEVS</sequence>
<evidence type="ECO:0000313" key="3">
    <source>
        <dbReference type="Proteomes" id="UP001458880"/>
    </source>
</evidence>
<feature type="transmembrane region" description="Helical" evidence="1">
    <location>
        <begin position="167"/>
        <end position="193"/>
    </location>
</feature>
<keyword evidence="3" id="KW-1185">Reference proteome</keyword>
<gene>
    <name evidence="2" type="ORF">QE152_g40129</name>
</gene>
<evidence type="ECO:0000313" key="2">
    <source>
        <dbReference type="EMBL" id="KAK9679308.1"/>
    </source>
</evidence>
<dbReference type="AlphaFoldDB" id="A0AAW1HSR4"/>
<proteinExistence type="predicted"/>
<keyword evidence="1" id="KW-1133">Transmembrane helix</keyword>
<reference evidence="2 3" key="1">
    <citation type="journal article" date="2024" name="BMC Genomics">
        <title>De novo assembly and annotation of Popillia japonica's genome with initial clues to its potential as an invasive pest.</title>
        <authorList>
            <person name="Cucini C."/>
            <person name="Boschi S."/>
            <person name="Funari R."/>
            <person name="Cardaioli E."/>
            <person name="Iannotti N."/>
            <person name="Marturano G."/>
            <person name="Paoli F."/>
            <person name="Bruttini M."/>
            <person name="Carapelli A."/>
            <person name="Frati F."/>
            <person name="Nardi F."/>
        </authorList>
    </citation>
    <scope>NUCLEOTIDE SEQUENCE [LARGE SCALE GENOMIC DNA]</scope>
    <source>
        <strain evidence="2">DMR45628</strain>
    </source>
</reference>
<feature type="transmembrane region" description="Helical" evidence="1">
    <location>
        <begin position="289"/>
        <end position="310"/>
    </location>
</feature>
<keyword evidence="1" id="KW-0812">Transmembrane</keyword>
<name>A0AAW1HSR4_POPJA</name>
<keyword evidence="1" id="KW-0472">Membrane</keyword>
<feature type="transmembrane region" description="Helical" evidence="1">
    <location>
        <begin position="199"/>
        <end position="222"/>
    </location>
</feature>
<evidence type="ECO:0008006" key="4">
    <source>
        <dbReference type="Google" id="ProtNLM"/>
    </source>
</evidence>
<protein>
    <recommendedName>
        <fullName evidence="4">Gustatory receptor</fullName>
    </recommendedName>
</protein>
<evidence type="ECO:0000256" key="1">
    <source>
        <dbReference type="SAM" id="Phobius"/>
    </source>
</evidence>
<accession>A0AAW1HSR4</accession>
<feature type="transmembrane region" description="Helical" evidence="1">
    <location>
        <begin position="109"/>
        <end position="128"/>
    </location>
</feature>
<organism evidence="2 3">
    <name type="scientific">Popillia japonica</name>
    <name type="common">Japanese beetle</name>
    <dbReference type="NCBI Taxonomy" id="7064"/>
    <lineage>
        <taxon>Eukaryota</taxon>
        <taxon>Metazoa</taxon>
        <taxon>Ecdysozoa</taxon>
        <taxon>Arthropoda</taxon>
        <taxon>Hexapoda</taxon>
        <taxon>Insecta</taxon>
        <taxon>Pterygota</taxon>
        <taxon>Neoptera</taxon>
        <taxon>Endopterygota</taxon>
        <taxon>Coleoptera</taxon>
        <taxon>Polyphaga</taxon>
        <taxon>Scarabaeiformia</taxon>
        <taxon>Scarabaeidae</taxon>
        <taxon>Rutelinae</taxon>
        <taxon>Popillia</taxon>
    </lineage>
</organism>
<comment type="caution">
    <text evidence="2">The sequence shown here is derived from an EMBL/GenBank/DDBJ whole genome shotgun (WGS) entry which is preliminary data.</text>
</comment>
<dbReference type="Proteomes" id="UP001458880">
    <property type="component" value="Unassembled WGS sequence"/>
</dbReference>
<dbReference type="EMBL" id="JASPKY010001048">
    <property type="protein sequence ID" value="KAK9679308.1"/>
    <property type="molecule type" value="Genomic_DNA"/>
</dbReference>
<feature type="transmembrane region" description="Helical" evidence="1">
    <location>
        <begin position="64"/>
        <end position="89"/>
    </location>
</feature>
<feature type="transmembrane region" description="Helical" evidence="1">
    <location>
        <begin position="316"/>
        <end position="337"/>
    </location>
</feature>